<dbReference type="InterPro" id="IPR010775">
    <property type="entry name" value="DUF1365"/>
</dbReference>
<accession>A0A1N7H2J4</accession>
<name>A0A1N7H2J4_9NOCA</name>
<dbReference type="PANTHER" id="PTHR33973:SF4">
    <property type="entry name" value="OS07G0153300 PROTEIN"/>
    <property type="match status" value="1"/>
</dbReference>
<dbReference type="STRING" id="1344003.SAMN05445060_3418"/>
<evidence type="ECO:0000313" key="2">
    <source>
        <dbReference type="Proteomes" id="UP000186218"/>
    </source>
</evidence>
<evidence type="ECO:0008006" key="3">
    <source>
        <dbReference type="Google" id="ProtNLM"/>
    </source>
</evidence>
<reference evidence="1 2" key="1">
    <citation type="submission" date="2017-01" db="EMBL/GenBank/DDBJ databases">
        <authorList>
            <person name="Mah S.A."/>
            <person name="Swanson W.J."/>
            <person name="Moy G.W."/>
            <person name="Vacquier V.D."/>
        </authorList>
    </citation>
    <scope>NUCLEOTIDE SEQUENCE [LARGE SCALE GENOMIC DNA]</scope>
    <source>
        <strain evidence="1 2">CPCC 203464</strain>
    </source>
</reference>
<dbReference type="Pfam" id="PF07103">
    <property type="entry name" value="DUF1365"/>
    <property type="match status" value="1"/>
</dbReference>
<evidence type="ECO:0000313" key="1">
    <source>
        <dbReference type="EMBL" id="SIS19023.1"/>
    </source>
</evidence>
<dbReference type="PANTHER" id="PTHR33973">
    <property type="entry name" value="OS07G0153300 PROTEIN"/>
    <property type="match status" value="1"/>
</dbReference>
<gene>
    <name evidence="1" type="ORF">SAMN05445060_3418</name>
</gene>
<dbReference type="AlphaFoldDB" id="A0A1N7H2J4"/>
<dbReference type="RefSeq" id="WP_083710237.1">
    <property type="nucleotide sequence ID" value="NZ_FTNT01000011.1"/>
</dbReference>
<organism evidence="1 2">
    <name type="scientific">Williamsia sterculiae</name>
    <dbReference type="NCBI Taxonomy" id="1344003"/>
    <lineage>
        <taxon>Bacteria</taxon>
        <taxon>Bacillati</taxon>
        <taxon>Actinomycetota</taxon>
        <taxon>Actinomycetes</taxon>
        <taxon>Mycobacteriales</taxon>
        <taxon>Nocardiaceae</taxon>
        <taxon>Williamsia</taxon>
    </lineage>
</organism>
<proteinExistence type="predicted"/>
<keyword evidence="2" id="KW-1185">Reference proteome</keyword>
<dbReference type="Proteomes" id="UP000186218">
    <property type="component" value="Unassembled WGS sequence"/>
</dbReference>
<sequence length="260" mass="28865">MSVAATAGYDDLPALPAIVDGVVRHRRMGPVAHAFRHRAYEWLVDLDHPPRPGALLSRVATFRAGDHLGAPPDDDRGTAVIKANVLRYLATNHIDLGPDPRIVMLANARVLGYVFDPLSMYWCHDATGRLRCLVAEVHNTYGERTAYLLEPDDDGRSQVEKTFYVSPFNDVSGRYEIRATATPARVAVSITLHRDGREPFVATFTGVPRPATRGATVRAVTRMPLMPQRARGLITVHGIWLWARGLRIVPRPVHHPPKEV</sequence>
<protein>
    <recommendedName>
        <fullName evidence="3">DUF1365 family protein</fullName>
    </recommendedName>
</protein>
<dbReference type="EMBL" id="FTNT01000011">
    <property type="protein sequence ID" value="SIS19023.1"/>
    <property type="molecule type" value="Genomic_DNA"/>
</dbReference>